<evidence type="ECO:0000256" key="1">
    <source>
        <dbReference type="ARBA" id="ARBA00001946"/>
    </source>
</evidence>
<dbReference type="SUPFAM" id="SSF81301">
    <property type="entry name" value="Nucleotidyltransferase"/>
    <property type="match status" value="1"/>
</dbReference>
<dbReference type="PANTHER" id="PTHR46173:SF1">
    <property type="entry name" value="CCA TRNA NUCLEOTIDYLTRANSFERASE 1, MITOCHONDRIAL"/>
    <property type="match status" value="1"/>
</dbReference>
<dbReference type="InterPro" id="IPR043519">
    <property type="entry name" value="NT_sf"/>
</dbReference>
<keyword evidence="2 11" id="KW-0808">Transferase</keyword>
<feature type="binding site" evidence="11">
    <location>
        <position position="163"/>
    </location>
    <ligand>
        <name>ATP</name>
        <dbReference type="ChEBI" id="CHEBI:30616"/>
    </ligand>
</feature>
<dbReference type="HAMAP" id="MF_01263">
    <property type="entry name" value="CCA_bact_type3"/>
    <property type="match status" value="1"/>
</dbReference>
<dbReference type="SUPFAM" id="SSF81891">
    <property type="entry name" value="Poly A polymerase C-terminal region-like"/>
    <property type="match status" value="1"/>
</dbReference>
<feature type="binding site" evidence="11">
    <location>
        <position position="27"/>
    </location>
    <ligand>
        <name>ATP</name>
        <dbReference type="ChEBI" id="CHEBI:30616"/>
    </ligand>
</feature>
<keyword evidence="5 11" id="KW-0479">Metal-binding</keyword>
<keyword evidence="10 11" id="KW-0694">RNA-binding</keyword>
<keyword evidence="3 11" id="KW-0819">tRNA processing</keyword>
<reference evidence="15 16" key="1">
    <citation type="submission" date="2021-05" db="EMBL/GenBank/DDBJ databases">
        <title>Novel Bacillus species.</title>
        <authorList>
            <person name="Liu G."/>
        </authorList>
    </citation>
    <scope>NUCLEOTIDE SEQUENCE [LARGE SCALE GENOMIC DNA]</scope>
    <source>
        <strain evidence="15 16">FJAT-49732</strain>
    </source>
</reference>
<feature type="binding site" evidence="11">
    <location>
        <position position="111"/>
    </location>
    <ligand>
        <name>CTP</name>
        <dbReference type="ChEBI" id="CHEBI:37563"/>
    </ligand>
</feature>
<evidence type="ECO:0000256" key="7">
    <source>
        <dbReference type="ARBA" id="ARBA00022800"/>
    </source>
</evidence>
<dbReference type="GO" id="GO:0000287">
    <property type="term" value="F:magnesium ion binding"/>
    <property type="evidence" value="ECO:0007669"/>
    <property type="project" value="UniProtKB-UniRule"/>
</dbReference>
<dbReference type="Proteomes" id="UP000682713">
    <property type="component" value="Unassembled WGS sequence"/>
</dbReference>
<dbReference type="InterPro" id="IPR032828">
    <property type="entry name" value="PolyA_RNA-bd"/>
</dbReference>
<feature type="binding site" evidence="11">
    <location>
        <position position="30"/>
    </location>
    <ligand>
        <name>ATP</name>
        <dbReference type="ChEBI" id="CHEBI:30616"/>
    </ligand>
</feature>
<evidence type="ECO:0000313" key="15">
    <source>
        <dbReference type="EMBL" id="MBS4199486.1"/>
    </source>
</evidence>
<dbReference type="Pfam" id="PF12627">
    <property type="entry name" value="PolyA_pol_RNAbd"/>
    <property type="match status" value="1"/>
</dbReference>
<dbReference type="GO" id="GO:0001680">
    <property type="term" value="P:tRNA 3'-terminal CCA addition"/>
    <property type="evidence" value="ECO:0007669"/>
    <property type="project" value="UniProtKB-UniRule"/>
</dbReference>
<evidence type="ECO:0000256" key="4">
    <source>
        <dbReference type="ARBA" id="ARBA00022695"/>
    </source>
</evidence>
<evidence type="ECO:0000313" key="16">
    <source>
        <dbReference type="Proteomes" id="UP000682713"/>
    </source>
</evidence>
<feature type="binding site" evidence="11">
    <location>
        <position position="160"/>
    </location>
    <ligand>
        <name>ATP</name>
        <dbReference type="ChEBI" id="CHEBI:30616"/>
    </ligand>
</feature>
<accession>A0A942TMJ2</accession>
<feature type="binding site" evidence="11">
    <location>
        <position position="111"/>
    </location>
    <ligand>
        <name>ATP</name>
        <dbReference type="ChEBI" id="CHEBI:30616"/>
    </ligand>
</feature>
<keyword evidence="16" id="KW-1185">Reference proteome</keyword>
<dbReference type="Gene3D" id="1.10.246.80">
    <property type="match status" value="1"/>
</dbReference>
<name>A0A942TMJ2_9BACI</name>
<feature type="binding site" evidence="11">
    <location>
        <position position="154"/>
    </location>
    <ligand>
        <name>ATP</name>
        <dbReference type="ChEBI" id="CHEBI:30616"/>
    </ligand>
</feature>
<dbReference type="Gene3D" id="1.10.110.30">
    <property type="match status" value="1"/>
</dbReference>
<feature type="binding site" evidence="11">
    <location>
        <position position="27"/>
    </location>
    <ligand>
        <name>CTP</name>
        <dbReference type="ChEBI" id="CHEBI:37563"/>
    </ligand>
</feature>
<sequence length="397" mass="46235">MNKSFLAAIPILEKIEKAGYEAYFVGGAVRDHLLNRDIHDVDIATSATPQEIKDIFPSTVDVGIEHGTILVLYKGQGFEVTTFRSEADYEDFRRPKSVTFIRSLQEDLRRRDFTMNAMAMDREGRLIDPYNGKSAINHQVIETVGEASERFKEDALRIMRAIRFVSQLGFSLDENTEREMANSSYLLQRISIERITAEMTKLLNGIYREKALKIAIETKLYSYWPTLFNDKNIIQSILALKTKSLNELELWILCTYIVNQPLSNELLKKWKLPSKKIQFILRALSYLKWRREYEWTHYDYYRAGKEISTVVERVYQTSLNQDISKIETNIEKIFMRMPILSRSDLNISGEDLLKWCNKQAGPWVKEVIESVEKAVINKEIINEAAEIKRWVKSCHLP</sequence>
<dbReference type="GO" id="GO:0042245">
    <property type="term" value="P:RNA repair"/>
    <property type="evidence" value="ECO:0007669"/>
    <property type="project" value="UniProtKB-KW"/>
</dbReference>
<evidence type="ECO:0000256" key="5">
    <source>
        <dbReference type="ARBA" id="ARBA00022723"/>
    </source>
</evidence>
<feature type="binding site" evidence="11">
    <location>
        <position position="157"/>
    </location>
    <ligand>
        <name>ATP</name>
        <dbReference type="ChEBI" id="CHEBI:30616"/>
    </ligand>
</feature>
<dbReference type="Gene3D" id="1.20.58.560">
    <property type="match status" value="1"/>
</dbReference>
<keyword evidence="7 11" id="KW-0692">RNA repair</keyword>
<dbReference type="InterPro" id="IPR023068">
    <property type="entry name" value="CCA-adding_enz_firmicutes"/>
</dbReference>
<comment type="catalytic activity">
    <reaction evidence="11">
        <text>a tRNA precursor + 2 CTP + ATP = a tRNA with a 3' CCA end + 3 diphosphate</text>
        <dbReference type="Rhea" id="RHEA:14433"/>
        <dbReference type="Rhea" id="RHEA-COMP:10465"/>
        <dbReference type="Rhea" id="RHEA-COMP:10468"/>
        <dbReference type="ChEBI" id="CHEBI:30616"/>
        <dbReference type="ChEBI" id="CHEBI:33019"/>
        <dbReference type="ChEBI" id="CHEBI:37563"/>
        <dbReference type="ChEBI" id="CHEBI:74896"/>
        <dbReference type="ChEBI" id="CHEBI:83071"/>
        <dbReference type="EC" id="2.7.7.72"/>
    </reaction>
</comment>
<comment type="miscellaneous">
    <text evidence="11">A single active site specifically recognizes both ATP and CTP and is responsible for their addition.</text>
</comment>
<dbReference type="InterPro" id="IPR050264">
    <property type="entry name" value="Bact_CCA-adding_enz_type3_sf"/>
</dbReference>
<dbReference type="EMBL" id="JAGYPJ010000001">
    <property type="protein sequence ID" value="MBS4199486.1"/>
    <property type="molecule type" value="Genomic_DNA"/>
</dbReference>
<evidence type="ECO:0000256" key="10">
    <source>
        <dbReference type="ARBA" id="ARBA00022884"/>
    </source>
</evidence>
<feature type="binding site" evidence="11">
    <location>
        <position position="154"/>
    </location>
    <ligand>
        <name>CTP</name>
        <dbReference type="ChEBI" id="CHEBI:37563"/>
    </ligand>
</feature>
<comment type="subunit">
    <text evidence="11">Homodimer.</text>
</comment>
<gene>
    <name evidence="11" type="primary">cca</name>
    <name evidence="15" type="ORF">KHA93_07455</name>
</gene>
<feature type="binding site" evidence="11">
    <location>
        <position position="163"/>
    </location>
    <ligand>
        <name>CTP</name>
        <dbReference type="ChEBI" id="CHEBI:37563"/>
    </ligand>
</feature>
<dbReference type="AlphaFoldDB" id="A0A942TMJ2"/>
<dbReference type="EC" id="2.7.7.72" evidence="11"/>
<feature type="domain" description="CCA-adding enzyme C-terminal" evidence="14">
    <location>
        <begin position="247"/>
        <end position="391"/>
    </location>
</feature>
<evidence type="ECO:0000256" key="3">
    <source>
        <dbReference type="ARBA" id="ARBA00022694"/>
    </source>
</evidence>
<comment type="function">
    <text evidence="11">Catalyzes the addition and repair of the essential 3'-terminal CCA sequence in tRNAs without using a nucleic acid template. Adds these three nucleotides in the order of C, C, and A to the tRNA nucleotide-73, using CTP and ATP as substrates and producing inorganic pyrophosphate. tRNA 3'-terminal CCA addition is required both for tRNA processing and repair. Also involved in tRNA surveillance by mediating tandem CCA addition to generate a CCACCA at the 3' terminus of unstable tRNAs. While stable tRNAs receive only 3'-terminal CCA, unstable tRNAs are marked with CCACCA and rapidly degraded.</text>
</comment>
<feature type="binding site" evidence="11">
    <location>
        <position position="42"/>
    </location>
    <ligand>
        <name>Mg(2+)</name>
        <dbReference type="ChEBI" id="CHEBI:18420"/>
    </ligand>
</feature>
<evidence type="ECO:0000256" key="2">
    <source>
        <dbReference type="ARBA" id="ARBA00022679"/>
    </source>
</evidence>
<comment type="similarity">
    <text evidence="11">Belongs to the tRNA nucleotidyltransferase/poly(A) polymerase family. Bacterial CCA-adding enzyme type 3 subfamily.</text>
</comment>
<dbReference type="PANTHER" id="PTHR46173">
    <property type="entry name" value="CCA TRNA NUCLEOTIDYLTRANSFERASE 1, MITOCHONDRIAL"/>
    <property type="match status" value="1"/>
</dbReference>
<dbReference type="NCBIfam" id="NF009814">
    <property type="entry name" value="PRK13299.1"/>
    <property type="match status" value="1"/>
</dbReference>
<keyword evidence="6 11" id="KW-0547">Nucleotide-binding</keyword>
<evidence type="ECO:0000256" key="11">
    <source>
        <dbReference type="HAMAP-Rule" id="MF_01263"/>
    </source>
</evidence>
<keyword evidence="4 11" id="KW-0548">Nucleotidyltransferase</keyword>
<feature type="binding site" evidence="11">
    <location>
        <position position="40"/>
    </location>
    <ligand>
        <name>Mg(2+)</name>
        <dbReference type="ChEBI" id="CHEBI:18420"/>
    </ligand>
</feature>
<evidence type="ECO:0000259" key="12">
    <source>
        <dbReference type="Pfam" id="PF01743"/>
    </source>
</evidence>
<evidence type="ECO:0000256" key="6">
    <source>
        <dbReference type="ARBA" id="ARBA00022741"/>
    </source>
</evidence>
<evidence type="ECO:0000259" key="14">
    <source>
        <dbReference type="Pfam" id="PF13735"/>
    </source>
</evidence>
<comment type="caution">
    <text evidence="15">The sequence shown here is derived from an EMBL/GenBank/DDBJ whole genome shotgun (WGS) entry which is preliminary data.</text>
</comment>
<dbReference type="RefSeq" id="WP_213110162.1">
    <property type="nucleotide sequence ID" value="NZ_JAGYPJ010000001.1"/>
</dbReference>
<dbReference type="Pfam" id="PF13735">
    <property type="entry name" value="tRNA_NucTran2_2"/>
    <property type="match status" value="1"/>
</dbReference>
<dbReference type="GO" id="GO:0000049">
    <property type="term" value="F:tRNA binding"/>
    <property type="evidence" value="ECO:0007669"/>
    <property type="project" value="UniProtKB-UniRule"/>
</dbReference>
<dbReference type="Gene3D" id="3.30.460.10">
    <property type="entry name" value="Beta Polymerase, domain 2"/>
    <property type="match status" value="1"/>
</dbReference>
<feature type="binding site" evidence="11">
    <location>
        <position position="160"/>
    </location>
    <ligand>
        <name>CTP</name>
        <dbReference type="ChEBI" id="CHEBI:37563"/>
    </ligand>
</feature>
<dbReference type="GO" id="GO:0005524">
    <property type="term" value="F:ATP binding"/>
    <property type="evidence" value="ECO:0007669"/>
    <property type="project" value="UniProtKB-UniRule"/>
</dbReference>
<keyword evidence="8 11" id="KW-0067">ATP-binding</keyword>
<proteinExistence type="inferred from homology"/>
<keyword evidence="9 11" id="KW-0460">Magnesium</keyword>
<evidence type="ECO:0000259" key="13">
    <source>
        <dbReference type="Pfam" id="PF12627"/>
    </source>
</evidence>
<comment type="catalytic activity">
    <reaction evidence="11">
        <text>a tRNA with a 3' CCA end + 2 CTP + ATP = a tRNA with a 3' CCACCA end + 3 diphosphate</text>
        <dbReference type="Rhea" id="RHEA:76235"/>
        <dbReference type="Rhea" id="RHEA-COMP:10468"/>
        <dbReference type="Rhea" id="RHEA-COMP:18655"/>
        <dbReference type="ChEBI" id="CHEBI:30616"/>
        <dbReference type="ChEBI" id="CHEBI:33019"/>
        <dbReference type="ChEBI" id="CHEBI:37563"/>
        <dbReference type="ChEBI" id="CHEBI:83071"/>
        <dbReference type="ChEBI" id="CHEBI:195187"/>
    </reaction>
</comment>
<evidence type="ECO:0000256" key="9">
    <source>
        <dbReference type="ARBA" id="ARBA00022842"/>
    </source>
</evidence>
<feature type="binding site" evidence="11">
    <location>
        <position position="157"/>
    </location>
    <ligand>
        <name>CTP</name>
        <dbReference type="ChEBI" id="CHEBI:37563"/>
    </ligand>
</feature>
<dbReference type="InterPro" id="IPR002646">
    <property type="entry name" value="PolA_pol_head_dom"/>
</dbReference>
<protein>
    <recommendedName>
        <fullName evidence="11">CCA-adding enzyme</fullName>
        <ecNumber evidence="11">2.7.7.72</ecNumber>
    </recommendedName>
    <alternativeName>
        <fullName evidence="11">CCA tRNA nucleotidyltransferase</fullName>
    </alternativeName>
    <alternativeName>
        <fullName evidence="11">tRNA CCA-pyrophosphorylase</fullName>
    </alternativeName>
    <alternativeName>
        <fullName evidence="11">tRNA adenylyl-/cytidylyl- transferase</fullName>
    </alternativeName>
    <alternativeName>
        <fullName evidence="11">tRNA nucleotidyltransferase</fullName>
    </alternativeName>
    <alternativeName>
        <fullName evidence="11">tRNA-NT</fullName>
    </alternativeName>
</protein>
<dbReference type="Pfam" id="PF01743">
    <property type="entry name" value="PolyA_pol"/>
    <property type="match status" value="1"/>
</dbReference>
<feature type="domain" description="Poly A polymerase head" evidence="12">
    <location>
        <begin position="22"/>
        <end position="141"/>
    </location>
</feature>
<feature type="binding site" evidence="11">
    <location>
        <position position="30"/>
    </location>
    <ligand>
        <name>CTP</name>
        <dbReference type="ChEBI" id="CHEBI:37563"/>
    </ligand>
</feature>
<organism evidence="15 16">
    <name type="scientific">Lederbergia citrisecunda</name>
    <dbReference type="NCBI Taxonomy" id="2833583"/>
    <lineage>
        <taxon>Bacteria</taxon>
        <taxon>Bacillati</taxon>
        <taxon>Bacillota</taxon>
        <taxon>Bacilli</taxon>
        <taxon>Bacillales</taxon>
        <taxon>Bacillaceae</taxon>
        <taxon>Lederbergia</taxon>
    </lineage>
</organism>
<dbReference type="InterPro" id="IPR032810">
    <property type="entry name" value="CCA-adding_enz_C"/>
</dbReference>
<feature type="domain" description="tRNA nucleotidyltransferase/poly(A) polymerase RNA and SrmB- binding" evidence="13">
    <location>
        <begin position="169"/>
        <end position="224"/>
    </location>
</feature>
<evidence type="ECO:0000256" key="8">
    <source>
        <dbReference type="ARBA" id="ARBA00022840"/>
    </source>
</evidence>
<dbReference type="GO" id="GO:0004810">
    <property type="term" value="F:CCA tRNA nucleotidyltransferase activity"/>
    <property type="evidence" value="ECO:0007669"/>
    <property type="project" value="UniProtKB-UniRule"/>
</dbReference>
<comment type="cofactor">
    <cofactor evidence="1 11">
        <name>Mg(2+)</name>
        <dbReference type="ChEBI" id="CHEBI:18420"/>
    </cofactor>
</comment>
<dbReference type="CDD" id="cd05398">
    <property type="entry name" value="NT_ClassII-CCAase"/>
    <property type="match status" value="1"/>
</dbReference>